<dbReference type="InParanoid" id="A0A1Q3BE97"/>
<proteinExistence type="predicted"/>
<protein>
    <submittedName>
        <fullName evidence="1">Uncharacterized protein</fullName>
    </submittedName>
</protein>
<evidence type="ECO:0000313" key="2">
    <source>
        <dbReference type="Proteomes" id="UP000187406"/>
    </source>
</evidence>
<dbReference type="EMBL" id="BDDD01000472">
    <property type="protein sequence ID" value="GAV66347.1"/>
    <property type="molecule type" value="Genomic_DNA"/>
</dbReference>
<dbReference type="STRING" id="3775.A0A1Q3BE97"/>
<dbReference type="PANTHER" id="PTHR31722:SF71">
    <property type="entry name" value="GENOME ASSEMBLY, CHROMOSOME: A05"/>
    <property type="match status" value="1"/>
</dbReference>
<comment type="caution">
    <text evidence="1">The sequence shown here is derived from an EMBL/GenBank/DDBJ whole genome shotgun (WGS) entry which is preliminary data.</text>
</comment>
<reference evidence="2" key="1">
    <citation type="submission" date="2016-04" db="EMBL/GenBank/DDBJ databases">
        <title>Cephalotus genome sequencing.</title>
        <authorList>
            <person name="Fukushima K."/>
            <person name="Hasebe M."/>
            <person name="Fang X."/>
        </authorList>
    </citation>
    <scope>NUCLEOTIDE SEQUENCE [LARGE SCALE GENOMIC DNA]</scope>
    <source>
        <strain evidence="2">cv. St1</strain>
    </source>
</reference>
<name>A0A1Q3BE97_CEPFO</name>
<dbReference type="OrthoDB" id="1927989at2759"/>
<dbReference type="PANTHER" id="PTHR31722">
    <property type="entry name" value="OS06G0675200 PROTEIN"/>
    <property type="match status" value="1"/>
</dbReference>
<organism evidence="1 2">
    <name type="scientific">Cephalotus follicularis</name>
    <name type="common">Albany pitcher plant</name>
    <dbReference type="NCBI Taxonomy" id="3775"/>
    <lineage>
        <taxon>Eukaryota</taxon>
        <taxon>Viridiplantae</taxon>
        <taxon>Streptophyta</taxon>
        <taxon>Embryophyta</taxon>
        <taxon>Tracheophyta</taxon>
        <taxon>Spermatophyta</taxon>
        <taxon>Magnoliopsida</taxon>
        <taxon>eudicotyledons</taxon>
        <taxon>Gunneridae</taxon>
        <taxon>Pentapetalae</taxon>
        <taxon>rosids</taxon>
        <taxon>fabids</taxon>
        <taxon>Oxalidales</taxon>
        <taxon>Cephalotaceae</taxon>
        <taxon>Cephalotus</taxon>
    </lineage>
</organism>
<evidence type="ECO:0000313" key="1">
    <source>
        <dbReference type="EMBL" id="GAV66347.1"/>
    </source>
</evidence>
<keyword evidence="2" id="KW-1185">Reference proteome</keyword>
<accession>A0A1Q3BE97</accession>
<sequence>MACLNTYNKEQQGLYACSMDPRISFSNDFADATHAMKQEIKYREAAASSDFEFSVRNNTMIPADQVFFEGMLLPLKENRTNQLPKMTLRDELLVDDEFEDALPRQQRTSSGWWRERLGLKRANIVSKKGGTNDAVLDKVQQPV</sequence>
<dbReference type="AlphaFoldDB" id="A0A1Q3BE97"/>
<gene>
    <name evidence="1" type="ORF">CFOL_v3_09857</name>
</gene>
<dbReference type="Proteomes" id="UP000187406">
    <property type="component" value="Unassembled WGS sequence"/>
</dbReference>